<evidence type="ECO:0000313" key="2">
    <source>
        <dbReference type="EMBL" id="GBC03154.1"/>
    </source>
</evidence>
<evidence type="ECO:0000313" key="3">
    <source>
        <dbReference type="Proteomes" id="UP000247702"/>
    </source>
</evidence>
<dbReference type="STRING" id="94130.A0A2Z6RLE1"/>
<evidence type="ECO:0000256" key="1">
    <source>
        <dbReference type="SAM" id="SignalP"/>
    </source>
</evidence>
<feature type="chain" id="PRO_5016314635" description="RNase H type-1 domain-containing protein" evidence="1">
    <location>
        <begin position="23"/>
        <end position="286"/>
    </location>
</feature>
<reference evidence="2 3" key="1">
    <citation type="submission" date="2017-11" db="EMBL/GenBank/DDBJ databases">
        <title>The genome of Rhizophagus clarus HR1 reveals common genetic basis of auxotrophy among arbuscular mycorrhizal fungi.</title>
        <authorList>
            <person name="Kobayashi Y."/>
        </authorList>
    </citation>
    <scope>NUCLEOTIDE SEQUENCE [LARGE SCALE GENOMIC DNA]</scope>
    <source>
        <strain evidence="2 3">HR1</strain>
    </source>
</reference>
<protein>
    <recommendedName>
        <fullName evidence="4">RNase H type-1 domain-containing protein</fullName>
    </recommendedName>
</protein>
<dbReference type="EMBL" id="BEXD01003871">
    <property type="protein sequence ID" value="GBC03154.1"/>
    <property type="molecule type" value="Genomic_DNA"/>
</dbReference>
<keyword evidence="1" id="KW-0732">Signal</keyword>
<comment type="caution">
    <text evidence="2">The sequence shown here is derived from an EMBL/GenBank/DDBJ whole genome shotgun (WGS) entry which is preliminary data.</text>
</comment>
<keyword evidence="3" id="KW-1185">Reference proteome</keyword>
<proteinExistence type="predicted"/>
<gene>
    <name evidence="2" type="ORF">RclHR1_00500002</name>
</gene>
<organism evidence="2 3">
    <name type="scientific">Rhizophagus clarus</name>
    <dbReference type="NCBI Taxonomy" id="94130"/>
    <lineage>
        <taxon>Eukaryota</taxon>
        <taxon>Fungi</taxon>
        <taxon>Fungi incertae sedis</taxon>
        <taxon>Mucoromycota</taxon>
        <taxon>Glomeromycotina</taxon>
        <taxon>Glomeromycetes</taxon>
        <taxon>Glomerales</taxon>
        <taxon>Glomeraceae</taxon>
        <taxon>Rhizophagus</taxon>
    </lineage>
</organism>
<feature type="signal peptide" evidence="1">
    <location>
        <begin position="1"/>
        <end position="22"/>
    </location>
</feature>
<accession>A0A2Z6RLE1</accession>
<dbReference type="AlphaFoldDB" id="A0A2Z6RLE1"/>
<name>A0A2Z6RLE1_9GLOM</name>
<sequence length="286" mass="32964">MNTYSIWSLFFWLIQDKNLILTFVKVPAHSGDPYNDQAELLLKNVTNLTPIFFSPKSDPSAMMTATFNYLGPLYGNLRKWSQRACHAQLTTSQLYNRSQQHILNLLSTYTVDWSLTSRWLQKNNDNGSLCSFHNNTLTGHKIKLYTHLLLMADIQQRNFPCLYPSCTLLCTECHSQVYDNSHIGFYPAHLNNFNHNIQQAATYLCSLITLSHSVLPVTSGILPSIDRSPLFALVIDINHLVYLLLHQLVLKELVSLISIHIRSKKEAMEIISTFIQYFYTQITRKY</sequence>
<dbReference type="Proteomes" id="UP000247702">
    <property type="component" value="Unassembled WGS sequence"/>
</dbReference>
<evidence type="ECO:0008006" key="4">
    <source>
        <dbReference type="Google" id="ProtNLM"/>
    </source>
</evidence>